<name>A0A0L0WCV3_GOTPU</name>
<protein>
    <submittedName>
        <fullName evidence="2">Uncharacterized protein</fullName>
    </submittedName>
</protein>
<gene>
    <name evidence="2" type="ORF">CLPU_3c00750</name>
</gene>
<evidence type="ECO:0000256" key="1">
    <source>
        <dbReference type="SAM" id="Coils"/>
    </source>
</evidence>
<keyword evidence="3" id="KW-1185">Reference proteome</keyword>
<dbReference type="AlphaFoldDB" id="A0A0L0WCV3"/>
<dbReference type="RefSeq" id="WP_050354297.1">
    <property type="nucleotide sequence ID" value="NZ_LGSS01000003.1"/>
</dbReference>
<dbReference type="STRING" id="1503.CLPU_3c00750"/>
<accession>A0A0L0WCV3</accession>
<dbReference type="SUPFAM" id="SSF63829">
    <property type="entry name" value="Calcium-dependent phosphotriesterase"/>
    <property type="match status" value="1"/>
</dbReference>
<keyword evidence="1" id="KW-0175">Coiled coil</keyword>
<dbReference type="EMBL" id="LGSS01000003">
    <property type="protein sequence ID" value="KNF09297.1"/>
    <property type="molecule type" value="Genomic_DNA"/>
</dbReference>
<dbReference type="OrthoDB" id="9795386at2"/>
<dbReference type="Proteomes" id="UP000037267">
    <property type="component" value="Unassembled WGS sequence"/>
</dbReference>
<reference evidence="3" key="1">
    <citation type="submission" date="2015-07" db="EMBL/GenBank/DDBJ databases">
        <title>Draft genome sequence of the purine-degrading Gottschalkia purinilyticum DSM 1384 (formerly Clostridium purinilyticum).</title>
        <authorList>
            <person name="Poehlein A."/>
            <person name="Schiel-Bengelsdorf B."/>
            <person name="Bengelsdorf F.R."/>
            <person name="Daniel R."/>
            <person name="Duerre P."/>
        </authorList>
    </citation>
    <scope>NUCLEOTIDE SEQUENCE [LARGE SCALE GENOMIC DNA]</scope>
    <source>
        <strain evidence="3">DSM 1384</strain>
    </source>
</reference>
<evidence type="ECO:0000313" key="2">
    <source>
        <dbReference type="EMBL" id="KNF09297.1"/>
    </source>
</evidence>
<sequence length="513" mass="58580">MQKSYFFNSVNGDRQTDARHFTEFFSFLLTNGVLSKPEGNLKVVANDGMNVTLSVGRGIVKGHFYINTEKEIFLIDHADGLLNRIDRLVLRLDEESREVKAHIKKGNFSENPVPPSVTRNDYIHELVLADIYIRKGAISVRQSDITDTRLNSELCGIVNSLIQVDTTMLFEQYVAWFQEATGRHEFEAQELLRDFQRNFNAWFENVKGILDEDVAGNLYNEIEKLQQDINSKVSHADFISTVDNLNRDIRQVESKTEAIGTKIETPLFTQYGRITQSHALRWGLNSRFNGVDSTPDGNYVYHVWKLKEGEVYIERRNIQTGLTETLVHNPSQSNLGFTNGIACDNSNLYIGNNQSLYVYSYPNANKEITRVNAFSTNVIIEDITVDNDYIYVVGTPASSTNKVNFIKMNKNGVVVFERYLNFGFTEMIRGIVSFKNELYILIGPGARELYKIDSNGSLLTMYSLTHLLPTQYLMKVGKRYNNLLFCSAFSYDSSIFEIEHANLSFYGIRNTNI</sequence>
<proteinExistence type="predicted"/>
<comment type="caution">
    <text evidence="2">The sequence shown here is derived from an EMBL/GenBank/DDBJ whole genome shotgun (WGS) entry which is preliminary data.</text>
</comment>
<organism evidence="2 3">
    <name type="scientific">Gottschalkia purinilytica</name>
    <name type="common">Clostridium purinilyticum</name>
    <dbReference type="NCBI Taxonomy" id="1503"/>
    <lineage>
        <taxon>Bacteria</taxon>
        <taxon>Bacillati</taxon>
        <taxon>Bacillota</taxon>
        <taxon>Tissierellia</taxon>
        <taxon>Tissierellales</taxon>
        <taxon>Gottschalkiaceae</taxon>
        <taxon>Gottschalkia</taxon>
    </lineage>
</organism>
<evidence type="ECO:0000313" key="3">
    <source>
        <dbReference type="Proteomes" id="UP000037267"/>
    </source>
</evidence>
<feature type="coiled-coil region" evidence="1">
    <location>
        <begin position="78"/>
        <end position="105"/>
    </location>
</feature>